<gene>
    <name evidence="1" type="ORF">BDP27DRAFT_1356610</name>
</gene>
<keyword evidence="2" id="KW-1185">Reference proteome</keyword>
<accession>A0A9P5QD14</accession>
<proteinExistence type="predicted"/>
<evidence type="ECO:0000313" key="1">
    <source>
        <dbReference type="EMBL" id="KAF9078835.1"/>
    </source>
</evidence>
<name>A0A9P5QD14_9AGAR</name>
<reference evidence="1" key="1">
    <citation type="submission" date="2020-11" db="EMBL/GenBank/DDBJ databases">
        <authorList>
            <consortium name="DOE Joint Genome Institute"/>
            <person name="Ahrendt S."/>
            <person name="Riley R."/>
            <person name="Andreopoulos W."/>
            <person name="Labutti K."/>
            <person name="Pangilinan J."/>
            <person name="Ruiz-Duenas F.J."/>
            <person name="Barrasa J.M."/>
            <person name="Sanchez-Garcia M."/>
            <person name="Camarero S."/>
            <person name="Miyauchi S."/>
            <person name="Serrano A."/>
            <person name="Linde D."/>
            <person name="Babiker R."/>
            <person name="Drula E."/>
            <person name="Ayuso-Fernandez I."/>
            <person name="Pacheco R."/>
            <person name="Padilla G."/>
            <person name="Ferreira P."/>
            <person name="Barriuso J."/>
            <person name="Kellner H."/>
            <person name="Castanera R."/>
            <person name="Alfaro M."/>
            <person name="Ramirez L."/>
            <person name="Pisabarro A.G."/>
            <person name="Kuo A."/>
            <person name="Tritt A."/>
            <person name="Lipzen A."/>
            <person name="He G."/>
            <person name="Yan M."/>
            <person name="Ng V."/>
            <person name="Cullen D."/>
            <person name="Martin F."/>
            <person name="Rosso M.-N."/>
            <person name="Henrissat B."/>
            <person name="Hibbett D."/>
            <person name="Martinez A.T."/>
            <person name="Grigoriev I.V."/>
        </authorList>
    </citation>
    <scope>NUCLEOTIDE SEQUENCE</scope>
    <source>
        <strain evidence="1">AH 40177</strain>
    </source>
</reference>
<comment type="caution">
    <text evidence="1">The sequence shown here is derived from an EMBL/GenBank/DDBJ whole genome shotgun (WGS) entry which is preliminary data.</text>
</comment>
<dbReference type="EMBL" id="JADNRY010000001">
    <property type="protein sequence ID" value="KAF9078835.1"/>
    <property type="molecule type" value="Genomic_DNA"/>
</dbReference>
<dbReference type="AlphaFoldDB" id="A0A9P5QD14"/>
<dbReference type="Proteomes" id="UP000772434">
    <property type="component" value="Unassembled WGS sequence"/>
</dbReference>
<protein>
    <submittedName>
        <fullName evidence="1">Uncharacterized protein</fullName>
    </submittedName>
</protein>
<sequence>MSAIGLNAAVLRSLIAAGSFENAVHPRAKAFLSMSDAAARSLPVRPKGARLEKLSAGRASLCLTWMARMINDSQPGTCFHLMTTPAYKYLTSVENPNYSEASASYNGKARQITVASLAIYGCICCVAVWSHPNTSTQTHSARTTLSGVQSQVDRRKYLESPHFRQSSKSPLLLGPAAYRNSFMTPARKPSCTATAWLGTWRYDSDTTCGTKLLWNVF</sequence>
<organism evidence="1 2">
    <name type="scientific">Rhodocollybia butyracea</name>
    <dbReference type="NCBI Taxonomy" id="206335"/>
    <lineage>
        <taxon>Eukaryota</taxon>
        <taxon>Fungi</taxon>
        <taxon>Dikarya</taxon>
        <taxon>Basidiomycota</taxon>
        <taxon>Agaricomycotina</taxon>
        <taxon>Agaricomycetes</taxon>
        <taxon>Agaricomycetidae</taxon>
        <taxon>Agaricales</taxon>
        <taxon>Marasmiineae</taxon>
        <taxon>Omphalotaceae</taxon>
        <taxon>Rhodocollybia</taxon>
    </lineage>
</organism>
<evidence type="ECO:0000313" key="2">
    <source>
        <dbReference type="Proteomes" id="UP000772434"/>
    </source>
</evidence>